<evidence type="ECO:0000256" key="6">
    <source>
        <dbReference type="ARBA" id="ARBA00062171"/>
    </source>
</evidence>
<organism evidence="10 11">
    <name type="scientific">Cronartium quercuum f. sp. fusiforme G11</name>
    <dbReference type="NCBI Taxonomy" id="708437"/>
    <lineage>
        <taxon>Eukaryota</taxon>
        <taxon>Fungi</taxon>
        <taxon>Dikarya</taxon>
        <taxon>Basidiomycota</taxon>
        <taxon>Pucciniomycotina</taxon>
        <taxon>Pucciniomycetes</taxon>
        <taxon>Pucciniales</taxon>
        <taxon>Coleosporiaceae</taxon>
        <taxon>Cronartium</taxon>
    </lineage>
</organism>
<evidence type="ECO:0000259" key="9">
    <source>
        <dbReference type="PROSITE" id="PS00434"/>
    </source>
</evidence>
<evidence type="ECO:0000256" key="5">
    <source>
        <dbReference type="ARBA" id="ARBA00023242"/>
    </source>
</evidence>
<dbReference type="Pfam" id="PF00447">
    <property type="entry name" value="HSF_DNA-bind"/>
    <property type="match status" value="1"/>
</dbReference>
<evidence type="ECO:0000256" key="3">
    <source>
        <dbReference type="ARBA" id="ARBA00023125"/>
    </source>
</evidence>
<evidence type="ECO:0000256" key="7">
    <source>
        <dbReference type="SAM" id="Coils"/>
    </source>
</evidence>
<dbReference type="AlphaFoldDB" id="A0A9P6NKH1"/>
<dbReference type="PANTHER" id="PTHR10015:SF361">
    <property type="entry name" value="TRANSCRIPTION FACTOR SKN7"/>
    <property type="match status" value="1"/>
</dbReference>
<evidence type="ECO:0000313" key="11">
    <source>
        <dbReference type="Proteomes" id="UP000886653"/>
    </source>
</evidence>
<dbReference type="SMART" id="SM00415">
    <property type="entry name" value="HSF"/>
    <property type="match status" value="1"/>
</dbReference>
<sequence>MSSSNATLISKNESGLRNRVQVKSDHHQHSQIQSNSSSTSNLNSTHNNNGPSEFVKKLYKMLEDSDSEQIVSWGPAKDSLIVLDQHLFQTHILPRHFKHSNFASFVRQLNKYDFRKVRITPPSSSQNSESGSNSVSSSNHSILRWEFYHPHFRADTLADLDHIKRKTPVARKASTITGHLPVFSNSVDPIPPPLPSLLSVSANSPSSIERLQSDLETLSAAHASTQAQLQALLESHTELTDELKLCRQRLVQHDQRLQKLESPDTDEQASSAVFSTPMTRFHCDPLPEDPLSAGHPPFTSPTSTSSTTNITTTTCNNHSLLQPLPSSTRHFLHPGSHLPPLSTAPASSTCSVDKVQEELPVIGNVFGPPPPPSSPQHTDTQSYMQSFGSDLTFWTNPSTELMTMFRFREKEVRILATSLIRQFNGFTPIISMTADSQPGDLEKYIRIGMNDWLPKPLTKEKLLAILQKHLSQLLDRPMNPNPTYTLIRQPELIVDYTTYPSLFQSSYPSFGQPEHQPPKRRRLMGYQGNPMAS</sequence>
<accession>A0A9P6NKH1</accession>
<dbReference type="Gene3D" id="3.40.50.2300">
    <property type="match status" value="1"/>
</dbReference>
<dbReference type="SUPFAM" id="SSF52172">
    <property type="entry name" value="CheY-like"/>
    <property type="match status" value="1"/>
</dbReference>
<keyword evidence="2" id="KW-0805">Transcription regulation</keyword>
<dbReference type="GO" id="GO:0043565">
    <property type="term" value="F:sequence-specific DNA binding"/>
    <property type="evidence" value="ECO:0007669"/>
    <property type="project" value="InterPro"/>
</dbReference>
<evidence type="ECO:0000256" key="2">
    <source>
        <dbReference type="ARBA" id="ARBA00023015"/>
    </source>
</evidence>
<keyword evidence="3" id="KW-0238">DNA-binding</keyword>
<dbReference type="Proteomes" id="UP000886653">
    <property type="component" value="Unassembled WGS sequence"/>
</dbReference>
<keyword evidence="11" id="KW-1185">Reference proteome</keyword>
<reference evidence="10" key="1">
    <citation type="submission" date="2013-11" db="EMBL/GenBank/DDBJ databases">
        <title>Genome sequence of the fusiform rust pathogen reveals effectors for host alternation and coevolution with pine.</title>
        <authorList>
            <consortium name="DOE Joint Genome Institute"/>
            <person name="Smith K."/>
            <person name="Pendleton A."/>
            <person name="Kubisiak T."/>
            <person name="Anderson C."/>
            <person name="Salamov A."/>
            <person name="Aerts A."/>
            <person name="Riley R."/>
            <person name="Clum A."/>
            <person name="Lindquist E."/>
            <person name="Ence D."/>
            <person name="Campbell M."/>
            <person name="Kronenberg Z."/>
            <person name="Feau N."/>
            <person name="Dhillon B."/>
            <person name="Hamelin R."/>
            <person name="Burleigh J."/>
            <person name="Smith J."/>
            <person name="Yandell M."/>
            <person name="Nelson C."/>
            <person name="Grigoriev I."/>
            <person name="Davis J."/>
        </authorList>
    </citation>
    <scope>NUCLEOTIDE SEQUENCE</scope>
    <source>
        <strain evidence="10">G11</strain>
    </source>
</reference>
<dbReference type="InterPro" id="IPR036388">
    <property type="entry name" value="WH-like_DNA-bd_sf"/>
</dbReference>
<dbReference type="GO" id="GO:0003700">
    <property type="term" value="F:DNA-binding transcription factor activity"/>
    <property type="evidence" value="ECO:0007669"/>
    <property type="project" value="InterPro"/>
</dbReference>
<dbReference type="PRINTS" id="PR00056">
    <property type="entry name" value="HSFDOMAIN"/>
</dbReference>
<keyword evidence="7" id="KW-0175">Coiled coil</keyword>
<name>A0A9P6NKH1_9BASI</name>
<feature type="coiled-coil region" evidence="7">
    <location>
        <begin position="208"/>
        <end position="249"/>
    </location>
</feature>
<dbReference type="Gene3D" id="1.10.10.10">
    <property type="entry name" value="Winged helix-like DNA-binding domain superfamily/Winged helix DNA-binding domain"/>
    <property type="match status" value="1"/>
</dbReference>
<dbReference type="OrthoDB" id="60033at2759"/>
<dbReference type="PROSITE" id="PS00434">
    <property type="entry name" value="HSF_DOMAIN"/>
    <property type="match status" value="1"/>
</dbReference>
<feature type="region of interest" description="Disordered" evidence="8">
    <location>
        <begin position="20"/>
        <end position="50"/>
    </location>
</feature>
<proteinExistence type="predicted"/>
<dbReference type="InterPro" id="IPR036390">
    <property type="entry name" value="WH_DNA-bd_sf"/>
</dbReference>
<dbReference type="GO" id="GO:0005634">
    <property type="term" value="C:nucleus"/>
    <property type="evidence" value="ECO:0007669"/>
    <property type="project" value="UniProtKB-SubCell"/>
</dbReference>
<feature type="compositionally biased region" description="Low complexity" evidence="8">
    <location>
        <begin position="30"/>
        <end position="49"/>
    </location>
</feature>
<evidence type="ECO:0000256" key="1">
    <source>
        <dbReference type="ARBA" id="ARBA00004123"/>
    </source>
</evidence>
<dbReference type="InterPro" id="IPR011006">
    <property type="entry name" value="CheY-like_superfamily"/>
</dbReference>
<evidence type="ECO:0000256" key="4">
    <source>
        <dbReference type="ARBA" id="ARBA00023163"/>
    </source>
</evidence>
<protein>
    <recommendedName>
        <fullName evidence="9">HSF-type DNA-binding domain-containing protein</fullName>
    </recommendedName>
</protein>
<keyword evidence="5" id="KW-0539">Nucleus</keyword>
<comment type="subcellular location">
    <subcellularLocation>
        <location evidence="1">Nucleus</location>
    </subcellularLocation>
</comment>
<comment type="subunit">
    <text evidence="6">Homotrimer. Homotrimerization increases the affinity of HSF1 to DNA. Interacts with transcriptional coregulator SSA1 on chromatin.</text>
</comment>
<feature type="domain" description="HSF-type DNA-binding" evidence="9">
    <location>
        <begin position="93"/>
        <end position="117"/>
    </location>
</feature>
<dbReference type="InterPro" id="IPR000232">
    <property type="entry name" value="HSF_DNA-bd"/>
</dbReference>
<feature type="region of interest" description="Disordered" evidence="8">
    <location>
        <begin position="507"/>
        <end position="533"/>
    </location>
</feature>
<dbReference type="FunFam" id="1.10.10.10:FF:000027">
    <property type="entry name" value="Heat shock transcription factor 1"/>
    <property type="match status" value="1"/>
</dbReference>
<gene>
    <name evidence="10" type="ORF">CROQUDRAFT_94185</name>
</gene>
<dbReference type="EMBL" id="MU167281">
    <property type="protein sequence ID" value="KAG0145201.1"/>
    <property type="molecule type" value="Genomic_DNA"/>
</dbReference>
<comment type="caution">
    <text evidence="10">The sequence shown here is derived from an EMBL/GenBank/DDBJ whole genome shotgun (WGS) entry which is preliminary data.</text>
</comment>
<evidence type="ECO:0000256" key="8">
    <source>
        <dbReference type="SAM" id="MobiDB-lite"/>
    </source>
</evidence>
<keyword evidence="4" id="KW-0804">Transcription</keyword>
<evidence type="ECO:0000313" key="10">
    <source>
        <dbReference type="EMBL" id="KAG0145201.1"/>
    </source>
</evidence>
<dbReference type="PANTHER" id="PTHR10015">
    <property type="entry name" value="HEAT SHOCK TRANSCRIPTION FACTOR"/>
    <property type="match status" value="1"/>
</dbReference>
<dbReference type="SUPFAM" id="SSF46785">
    <property type="entry name" value="Winged helix' DNA-binding domain"/>
    <property type="match status" value="1"/>
</dbReference>